<dbReference type="EMBL" id="BJWL01000006">
    <property type="protein sequence ID" value="GFY89380.1"/>
    <property type="molecule type" value="Genomic_DNA"/>
</dbReference>
<evidence type="ECO:0000313" key="17">
    <source>
        <dbReference type="Proteomes" id="UP000585474"/>
    </source>
</evidence>
<dbReference type="InterPro" id="IPR011009">
    <property type="entry name" value="Kinase-like_dom_sf"/>
</dbReference>
<dbReference type="PANTHER" id="PTHR27007">
    <property type="match status" value="1"/>
</dbReference>
<keyword evidence="6" id="KW-0430">Lectin</keyword>
<dbReference type="InterPro" id="IPR001220">
    <property type="entry name" value="Legume_lectin_dom"/>
</dbReference>
<keyword evidence="10 12" id="KW-0472">Membrane</keyword>
<dbReference type="GO" id="GO:0030246">
    <property type="term" value="F:carbohydrate binding"/>
    <property type="evidence" value="ECO:0007669"/>
    <property type="project" value="UniProtKB-KW"/>
</dbReference>
<evidence type="ECO:0000259" key="15">
    <source>
        <dbReference type="Pfam" id="PF00139"/>
    </source>
</evidence>
<dbReference type="GO" id="GO:0004672">
    <property type="term" value="F:protein kinase activity"/>
    <property type="evidence" value="ECO:0007669"/>
    <property type="project" value="InterPro"/>
</dbReference>
<comment type="similarity">
    <text evidence="3">In the C-terminal section; belongs to the protein kinase superfamily. Ser/Thr protein kinase family.</text>
</comment>
<dbReference type="AlphaFoldDB" id="A0A7J0ESS3"/>
<dbReference type="SUPFAM" id="SSF56112">
    <property type="entry name" value="Protein kinase-like (PK-like)"/>
    <property type="match status" value="1"/>
</dbReference>
<dbReference type="InterPro" id="IPR000719">
    <property type="entry name" value="Prot_kinase_dom"/>
</dbReference>
<dbReference type="GO" id="GO:0005524">
    <property type="term" value="F:ATP binding"/>
    <property type="evidence" value="ECO:0007669"/>
    <property type="project" value="UniProtKB-KW"/>
</dbReference>
<evidence type="ECO:0000256" key="3">
    <source>
        <dbReference type="ARBA" id="ARBA00010217"/>
    </source>
</evidence>
<proteinExistence type="inferred from homology"/>
<reference evidence="16 17" key="1">
    <citation type="submission" date="2019-07" db="EMBL/GenBank/DDBJ databases">
        <title>De Novo Assembly of kiwifruit Actinidia rufa.</title>
        <authorList>
            <person name="Sugita-Konishi S."/>
            <person name="Sato K."/>
            <person name="Mori E."/>
            <person name="Abe Y."/>
            <person name="Kisaki G."/>
            <person name="Hamano K."/>
            <person name="Suezawa K."/>
            <person name="Otani M."/>
            <person name="Fukuda T."/>
            <person name="Manabe T."/>
            <person name="Gomi K."/>
            <person name="Tabuchi M."/>
            <person name="Akimitsu K."/>
            <person name="Kataoka I."/>
        </authorList>
    </citation>
    <scope>NUCLEOTIDE SEQUENCE [LARGE SCALE GENOMIC DNA]</scope>
    <source>
        <strain evidence="17">cv. Fuchu</strain>
    </source>
</reference>
<keyword evidence="11" id="KW-0675">Receptor</keyword>
<accession>A0A7J0ESS3</accession>
<dbReference type="InterPro" id="IPR013320">
    <property type="entry name" value="ConA-like_dom_sf"/>
</dbReference>
<evidence type="ECO:0000256" key="6">
    <source>
        <dbReference type="ARBA" id="ARBA00022734"/>
    </source>
</evidence>
<comment type="similarity">
    <text evidence="2">In the N-terminal section; belongs to the leguminous lectin family.</text>
</comment>
<feature type="transmembrane region" description="Helical" evidence="12">
    <location>
        <begin position="206"/>
        <end position="228"/>
    </location>
</feature>
<dbReference type="GO" id="GO:0016020">
    <property type="term" value="C:membrane"/>
    <property type="evidence" value="ECO:0007669"/>
    <property type="project" value="UniProtKB-SubCell"/>
</dbReference>
<evidence type="ECO:0000256" key="13">
    <source>
        <dbReference type="SAM" id="SignalP"/>
    </source>
</evidence>
<dbReference type="Proteomes" id="UP000585474">
    <property type="component" value="Unassembled WGS sequence"/>
</dbReference>
<evidence type="ECO:0000256" key="9">
    <source>
        <dbReference type="ARBA" id="ARBA00022989"/>
    </source>
</evidence>
<dbReference type="Gene3D" id="1.10.510.10">
    <property type="entry name" value="Transferase(Phosphotransferase) domain 1"/>
    <property type="match status" value="1"/>
</dbReference>
<feature type="chain" id="PRO_5029860272" evidence="13">
    <location>
        <begin position="21"/>
        <end position="413"/>
    </location>
</feature>
<comment type="caution">
    <text evidence="16">The sequence shown here is derived from an EMBL/GenBank/DDBJ whole genome shotgun (WGS) entry which is preliminary data.</text>
</comment>
<evidence type="ECO:0000256" key="5">
    <source>
        <dbReference type="ARBA" id="ARBA00022729"/>
    </source>
</evidence>
<keyword evidence="17" id="KW-1185">Reference proteome</keyword>
<evidence type="ECO:0000256" key="1">
    <source>
        <dbReference type="ARBA" id="ARBA00004479"/>
    </source>
</evidence>
<dbReference type="Pfam" id="PF00069">
    <property type="entry name" value="Pkinase"/>
    <property type="match status" value="1"/>
</dbReference>
<evidence type="ECO:0000256" key="2">
    <source>
        <dbReference type="ARBA" id="ARBA00008536"/>
    </source>
</evidence>
<comment type="subcellular location">
    <subcellularLocation>
        <location evidence="1">Membrane</location>
        <topology evidence="1">Single-pass type I membrane protein</topology>
    </subcellularLocation>
</comment>
<gene>
    <name evidence="16" type="ORF">Acr_06g0013200</name>
</gene>
<evidence type="ECO:0000256" key="4">
    <source>
        <dbReference type="ARBA" id="ARBA00022692"/>
    </source>
</evidence>
<keyword evidence="9 12" id="KW-1133">Transmembrane helix</keyword>
<dbReference type="Pfam" id="PF00139">
    <property type="entry name" value="Lectin_legB"/>
    <property type="match status" value="1"/>
</dbReference>
<feature type="domain" description="Protein kinase" evidence="14">
    <location>
        <begin position="280"/>
        <end position="339"/>
    </location>
</feature>
<dbReference type="SUPFAM" id="SSF49899">
    <property type="entry name" value="Concanavalin A-like lectins/glucanases"/>
    <property type="match status" value="1"/>
</dbReference>
<name>A0A7J0ESS3_9ERIC</name>
<dbReference type="Gene3D" id="2.60.120.200">
    <property type="match status" value="1"/>
</dbReference>
<evidence type="ECO:0000256" key="7">
    <source>
        <dbReference type="ARBA" id="ARBA00022741"/>
    </source>
</evidence>
<keyword evidence="7" id="KW-0547">Nucleotide-binding</keyword>
<sequence>MAIEAFFLCLQLSLLHFVSSEVSFTYNGFIQANLSLDGAAYVSSDGILVMANDTAKHLGHALHPSPQRFKESKLNNDNNKSFVVTFSTNFIFTIKPKYPDLGGHGLAFVLFSAKQPIATKPTTPLSSRVETPFRHGFEYNSQENLMSVTISPLGIPRPSRPLLSFPIDLSSVLNEYMIGGRATDLDLSLLSSTLPKYGKVVHSKGFAAGIALASVTLVLLVTYGAVLVRNRLRNGDEILEDWEVEYGARRSNIPSSLQPRGGWKEKPYWFLRIWESLQRNLNARIRDFGLARTCDHGIIPKTTHIVGTLGYLAPELTKAGKATTRTDVYGYCALMLESMGEITRAIDPTLEEYNPNEAKLVLGLGLLCSHPNLDFRPSMRRVVQFLLGDASLPQLPRDLHLKASGIITDYSDI</sequence>
<keyword evidence="8" id="KW-0067">ATP-binding</keyword>
<evidence type="ECO:0000256" key="11">
    <source>
        <dbReference type="ARBA" id="ARBA00023170"/>
    </source>
</evidence>
<dbReference type="OrthoDB" id="543442at2759"/>
<organism evidence="16 17">
    <name type="scientific">Actinidia rufa</name>
    <dbReference type="NCBI Taxonomy" id="165716"/>
    <lineage>
        <taxon>Eukaryota</taxon>
        <taxon>Viridiplantae</taxon>
        <taxon>Streptophyta</taxon>
        <taxon>Embryophyta</taxon>
        <taxon>Tracheophyta</taxon>
        <taxon>Spermatophyta</taxon>
        <taxon>Magnoliopsida</taxon>
        <taxon>eudicotyledons</taxon>
        <taxon>Gunneridae</taxon>
        <taxon>Pentapetalae</taxon>
        <taxon>asterids</taxon>
        <taxon>Ericales</taxon>
        <taxon>Actinidiaceae</taxon>
        <taxon>Actinidia</taxon>
    </lineage>
</organism>
<dbReference type="InterPro" id="IPR050528">
    <property type="entry name" value="L-type_Lectin-RKs"/>
</dbReference>
<feature type="signal peptide" evidence="13">
    <location>
        <begin position="1"/>
        <end position="20"/>
    </location>
</feature>
<keyword evidence="5 13" id="KW-0732">Signal</keyword>
<evidence type="ECO:0000313" key="16">
    <source>
        <dbReference type="EMBL" id="GFY89380.1"/>
    </source>
</evidence>
<evidence type="ECO:0000256" key="10">
    <source>
        <dbReference type="ARBA" id="ARBA00023136"/>
    </source>
</evidence>
<evidence type="ECO:0000256" key="8">
    <source>
        <dbReference type="ARBA" id="ARBA00022840"/>
    </source>
</evidence>
<keyword evidence="4 12" id="KW-0812">Transmembrane</keyword>
<evidence type="ECO:0000259" key="14">
    <source>
        <dbReference type="Pfam" id="PF00069"/>
    </source>
</evidence>
<protein>
    <submittedName>
        <fullName evidence="16">Uncharacterized protein</fullName>
    </submittedName>
</protein>
<feature type="domain" description="Legume lectin" evidence="15">
    <location>
        <begin position="22"/>
        <end position="115"/>
    </location>
</feature>
<evidence type="ECO:0000256" key="12">
    <source>
        <dbReference type="SAM" id="Phobius"/>
    </source>
</evidence>